<sequence>MENHCQYHKDNTGLDQHMPPEVSQDSLARQDLKQRIMEKNKSKSKSILLIHWPHPSQACIQ</sequence>
<dbReference type="EMBL" id="JAIWYP010000007">
    <property type="protein sequence ID" value="KAH3792297.1"/>
    <property type="molecule type" value="Genomic_DNA"/>
</dbReference>
<comment type="caution">
    <text evidence="2">The sequence shown here is derived from an EMBL/GenBank/DDBJ whole genome shotgun (WGS) entry which is preliminary data.</text>
</comment>
<dbReference type="Proteomes" id="UP000828390">
    <property type="component" value="Unassembled WGS sequence"/>
</dbReference>
<feature type="compositionally biased region" description="Basic and acidic residues" evidence="1">
    <location>
        <begin position="1"/>
        <end position="12"/>
    </location>
</feature>
<gene>
    <name evidence="2" type="ORF">DPMN_145791</name>
</gene>
<dbReference type="AlphaFoldDB" id="A0A9D4F5V1"/>
<evidence type="ECO:0000313" key="2">
    <source>
        <dbReference type="EMBL" id="KAH3792297.1"/>
    </source>
</evidence>
<name>A0A9D4F5V1_DREPO</name>
<protein>
    <submittedName>
        <fullName evidence="2">Uncharacterized protein</fullName>
    </submittedName>
</protein>
<organism evidence="2 3">
    <name type="scientific">Dreissena polymorpha</name>
    <name type="common">Zebra mussel</name>
    <name type="synonym">Mytilus polymorpha</name>
    <dbReference type="NCBI Taxonomy" id="45954"/>
    <lineage>
        <taxon>Eukaryota</taxon>
        <taxon>Metazoa</taxon>
        <taxon>Spiralia</taxon>
        <taxon>Lophotrochozoa</taxon>
        <taxon>Mollusca</taxon>
        <taxon>Bivalvia</taxon>
        <taxon>Autobranchia</taxon>
        <taxon>Heteroconchia</taxon>
        <taxon>Euheterodonta</taxon>
        <taxon>Imparidentia</taxon>
        <taxon>Neoheterodontei</taxon>
        <taxon>Myida</taxon>
        <taxon>Dreissenoidea</taxon>
        <taxon>Dreissenidae</taxon>
        <taxon>Dreissena</taxon>
    </lineage>
</organism>
<reference evidence="2" key="2">
    <citation type="submission" date="2020-11" db="EMBL/GenBank/DDBJ databases">
        <authorList>
            <person name="McCartney M.A."/>
            <person name="Auch B."/>
            <person name="Kono T."/>
            <person name="Mallez S."/>
            <person name="Becker A."/>
            <person name="Gohl D.M."/>
            <person name="Silverstein K.A.T."/>
            <person name="Koren S."/>
            <person name="Bechman K.B."/>
            <person name="Herman A."/>
            <person name="Abrahante J.E."/>
            <person name="Garbe J."/>
        </authorList>
    </citation>
    <scope>NUCLEOTIDE SEQUENCE</scope>
    <source>
        <strain evidence="2">Duluth1</strain>
        <tissue evidence="2">Whole animal</tissue>
    </source>
</reference>
<evidence type="ECO:0000256" key="1">
    <source>
        <dbReference type="SAM" id="MobiDB-lite"/>
    </source>
</evidence>
<feature type="region of interest" description="Disordered" evidence="1">
    <location>
        <begin position="1"/>
        <end position="25"/>
    </location>
</feature>
<accession>A0A9D4F5V1</accession>
<reference evidence="2" key="1">
    <citation type="journal article" date="2019" name="bioRxiv">
        <title>The Genome of the Zebra Mussel, Dreissena polymorpha: A Resource for Invasive Species Research.</title>
        <authorList>
            <person name="McCartney M.A."/>
            <person name="Auch B."/>
            <person name="Kono T."/>
            <person name="Mallez S."/>
            <person name="Zhang Y."/>
            <person name="Obille A."/>
            <person name="Becker A."/>
            <person name="Abrahante J.E."/>
            <person name="Garbe J."/>
            <person name="Badalamenti J.P."/>
            <person name="Herman A."/>
            <person name="Mangelson H."/>
            <person name="Liachko I."/>
            <person name="Sullivan S."/>
            <person name="Sone E.D."/>
            <person name="Koren S."/>
            <person name="Silverstein K.A.T."/>
            <person name="Beckman K.B."/>
            <person name="Gohl D.M."/>
        </authorList>
    </citation>
    <scope>NUCLEOTIDE SEQUENCE</scope>
    <source>
        <strain evidence="2">Duluth1</strain>
        <tissue evidence="2">Whole animal</tissue>
    </source>
</reference>
<keyword evidence="3" id="KW-1185">Reference proteome</keyword>
<evidence type="ECO:0000313" key="3">
    <source>
        <dbReference type="Proteomes" id="UP000828390"/>
    </source>
</evidence>
<proteinExistence type="predicted"/>